<evidence type="ECO:0000256" key="1">
    <source>
        <dbReference type="ARBA" id="ARBA00022490"/>
    </source>
</evidence>
<dbReference type="InterPro" id="IPR011961">
    <property type="entry name" value="RimM"/>
</dbReference>
<feature type="domain" description="Ribosome maturation factor RimM PRC barrel" evidence="7">
    <location>
        <begin position="103"/>
        <end position="176"/>
    </location>
</feature>
<dbReference type="SUPFAM" id="SSF50447">
    <property type="entry name" value="Translation proteins"/>
    <property type="match status" value="1"/>
</dbReference>
<evidence type="ECO:0000256" key="3">
    <source>
        <dbReference type="ARBA" id="ARBA00022552"/>
    </source>
</evidence>
<dbReference type="InterPro" id="IPR009000">
    <property type="entry name" value="Transl_B-barrel_sf"/>
</dbReference>
<evidence type="ECO:0000259" key="6">
    <source>
        <dbReference type="Pfam" id="PF01782"/>
    </source>
</evidence>
<dbReference type="InterPro" id="IPR056792">
    <property type="entry name" value="PRC_RimM"/>
</dbReference>
<dbReference type="HAMAP" id="MF_00014">
    <property type="entry name" value="Ribosome_mat_RimM"/>
    <property type="match status" value="1"/>
</dbReference>
<keyword evidence="9" id="KW-1185">Reference proteome</keyword>
<reference evidence="8 9" key="1">
    <citation type="submission" date="2023-10" db="EMBL/GenBank/DDBJ databases">
        <title>Two novel species belonging to the OM43/NOR5 clade.</title>
        <authorList>
            <person name="Park M."/>
        </authorList>
    </citation>
    <scope>NUCLEOTIDE SEQUENCE [LARGE SCALE GENOMIC DNA]</scope>
    <source>
        <strain evidence="8 9">IMCC43200</strain>
    </source>
</reference>
<comment type="function">
    <text evidence="5">An accessory protein needed during the final step in the assembly of 30S ribosomal subunit, possibly for assembly of the head region. Essential for efficient processing of 16S rRNA. May be needed both before and after RbfA during the maturation of 16S rRNA. It has affinity for free ribosomal 30S subunits but not for 70S ribosomes.</text>
</comment>
<dbReference type="SUPFAM" id="SSF50346">
    <property type="entry name" value="PRC-barrel domain"/>
    <property type="match status" value="1"/>
</dbReference>
<dbReference type="NCBIfam" id="TIGR02273">
    <property type="entry name" value="16S_RimM"/>
    <property type="match status" value="1"/>
</dbReference>
<proteinExistence type="inferred from homology"/>
<dbReference type="EMBL" id="CP136864">
    <property type="protein sequence ID" value="WOJ93710.1"/>
    <property type="molecule type" value="Genomic_DNA"/>
</dbReference>
<evidence type="ECO:0000256" key="4">
    <source>
        <dbReference type="ARBA" id="ARBA00023186"/>
    </source>
</evidence>
<dbReference type="PANTHER" id="PTHR33692">
    <property type="entry name" value="RIBOSOME MATURATION FACTOR RIMM"/>
    <property type="match status" value="1"/>
</dbReference>
<accession>A0ABZ0I3F5</accession>
<dbReference type="InterPro" id="IPR011033">
    <property type="entry name" value="PRC_barrel-like_sf"/>
</dbReference>
<evidence type="ECO:0000259" key="7">
    <source>
        <dbReference type="Pfam" id="PF24986"/>
    </source>
</evidence>
<keyword evidence="3 5" id="KW-0698">rRNA processing</keyword>
<name>A0ABZ0I3F5_9GAMM</name>
<dbReference type="Gene3D" id="2.30.30.240">
    <property type="entry name" value="PRC-barrel domain"/>
    <property type="match status" value="1"/>
</dbReference>
<dbReference type="InterPro" id="IPR036976">
    <property type="entry name" value="RimM_N_sf"/>
</dbReference>
<dbReference type="Gene3D" id="2.40.30.60">
    <property type="entry name" value="RimM"/>
    <property type="match status" value="1"/>
</dbReference>
<comment type="subunit">
    <text evidence="5">Binds ribosomal protein uS19.</text>
</comment>
<comment type="subcellular location">
    <subcellularLocation>
        <location evidence="5">Cytoplasm</location>
    </subcellularLocation>
</comment>
<sequence length="179" mass="20109">MSSPEEEMLLAGKITGAYGIKGWVKLHAFTDPPENFFAFSRHQVVRRGQPEAIQFEDGRTQGKGLIARVVGVDTRTDAELLRGTEVWVPKAELPVLGPQDYYWHQLQGLQVWTEHEGQTLLLGVVDHLLETGANDVLVLRPCDGSIDKRERLIPYLPDDVVLEIDKEAGTMTVVWHPED</sequence>
<feature type="domain" description="RimM N-terminal" evidence="6">
    <location>
        <begin position="11"/>
        <end position="91"/>
    </location>
</feature>
<dbReference type="Pfam" id="PF01782">
    <property type="entry name" value="RimM"/>
    <property type="match status" value="1"/>
</dbReference>
<evidence type="ECO:0000313" key="9">
    <source>
        <dbReference type="Proteomes" id="UP001626537"/>
    </source>
</evidence>
<comment type="domain">
    <text evidence="5">The PRC barrel domain binds ribosomal protein uS19.</text>
</comment>
<dbReference type="InterPro" id="IPR002676">
    <property type="entry name" value="RimM_N"/>
</dbReference>
<evidence type="ECO:0000256" key="5">
    <source>
        <dbReference type="HAMAP-Rule" id="MF_00014"/>
    </source>
</evidence>
<dbReference type="PANTHER" id="PTHR33692:SF1">
    <property type="entry name" value="RIBOSOME MATURATION FACTOR RIMM"/>
    <property type="match status" value="1"/>
</dbReference>
<dbReference type="Proteomes" id="UP001626537">
    <property type="component" value="Chromosome"/>
</dbReference>
<keyword evidence="4 5" id="KW-0143">Chaperone</keyword>
<evidence type="ECO:0000313" key="8">
    <source>
        <dbReference type="EMBL" id="WOJ93710.1"/>
    </source>
</evidence>
<protein>
    <recommendedName>
        <fullName evidence="5">Ribosome maturation factor RimM</fullName>
    </recommendedName>
</protein>
<dbReference type="RefSeq" id="WP_407348354.1">
    <property type="nucleotide sequence ID" value="NZ_CP136864.1"/>
</dbReference>
<keyword evidence="2 5" id="KW-0690">Ribosome biogenesis</keyword>
<comment type="similarity">
    <text evidence="5">Belongs to the RimM family.</text>
</comment>
<evidence type="ECO:0000256" key="2">
    <source>
        <dbReference type="ARBA" id="ARBA00022517"/>
    </source>
</evidence>
<keyword evidence="1 5" id="KW-0963">Cytoplasm</keyword>
<gene>
    <name evidence="5 8" type="primary">rimM</name>
    <name evidence="8" type="ORF">R0135_00745</name>
</gene>
<dbReference type="Pfam" id="PF24986">
    <property type="entry name" value="PRC_RimM"/>
    <property type="match status" value="1"/>
</dbReference>
<organism evidence="8 9">
    <name type="scientific">Congregibacter variabilis</name>
    <dbReference type="NCBI Taxonomy" id="3081200"/>
    <lineage>
        <taxon>Bacteria</taxon>
        <taxon>Pseudomonadati</taxon>
        <taxon>Pseudomonadota</taxon>
        <taxon>Gammaproteobacteria</taxon>
        <taxon>Cellvibrionales</taxon>
        <taxon>Halieaceae</taxon>
        <taxon>Congregibacter</taxon>
    </lineage>
</organism>